<dbReference type="InterPro" id="IPR006066">
    <property type="entry name" value="NO2/SO3_Rdtase_FeS/sirohaem_BS"/>
</dbReference>
<dbReference type="SUPFAM" id="SSF56014">
    <property type="entry name" value="Nitrite and sulphite reductase 4Fe-4S domain-like"/>
    <property type="match status" value="1"/>
</dbReference>
<keyword evidence="6" id="KW-0411">Iron-sulfur</keyword>
<dbReference type="GO" id="GO:0051539">
    <property type="term" value="F:4 iron, 4 sulfur cluster binding"/>
    <property type="evidence" value="ECO:0007669"/>
    <property type="project" value="UniProtKB-KW"/>
</dbReference>
<evidence type="ECO:0000313" key="8">
    <source>
        <dbReference type="EMBL" id="MBC8208388.1"/>
    </source>
</evidence>
<dbReference type="GO" id="GO:0046872">
    <property type="term" value="F:metal ion binding"/>
    <property type="evidence" value="ECO:0007669"/>
    <property type="project" value="UniProtKB-KW"/>
</dbReference>
<accession>A0A8J6TA77</accession>
<dbReference type="PRINTS" id="PR00397">
    <property type="entry name" value="SIROHAEM"/>
</dbReference>
<feature type="domain" description="Nitrite/sulphite reductase 4Fe-4S" evidence="7">
    <location>
        <begin position="74"/>
        <end position="207"/>
    </location>
</feature>
<dbReference type="InterPro" id="IPR052034">
    <property type="entry name" value="NasD-like"/>
</dbReference>
<evidence type="ECO:0000256" key="5">
    <source>
        <dbReference type="ARBA" id="ARBA00023004"/>
    </source>
</evidence>
<evidence type="ECO:0000256" key="6">
    <source>
        <dbReference type="ARBA" id="ARBA00023014"/>
    </source>
</evidence>
<keyword evidence="2" id="KW-0349">Heme</keyword>
<organism evidence="8 9">
    <name type="scientific">Candidatus Desulfatifera sulfidica</name>
    <dbReference type="NCBI Taxonomy" id="2841691"/>
    <lineage>
        <taxon>Bacteria</taxon>
        <taxon>Pseudomonadati</taxon>
        <taxon>Thermodesulfobacteriota</taxon>
        <taxon>Desulfobulbia</taxon>
        <taxon>Desulfobulbales</taxon>
        <taxon>Desulfobulbaceae</taxon>
        <taxon>Candidatus Desulfatifera</taxon>
    </lineage>
</organism>
<name>A0A8J6TA77_9BACT</name>
<proteinExistence type="predicted"/>
<keyword evidence="3" id="KW-0479">Metal-binding</keyword>
<dbReference type="AlphaFoldDB" id="A0A8J6TA77"/>
<keyword evidence="4" id="KW-0560">Oxidoreductase</keyword>
<dbReference type="Gene3D" id="3.30.413.10">
    <property type="entry name" value="Sulfite Reductase Hemoprotein, domain 1"/>
    <property type="match status" value="1"/>
</dbReference>
<evidence type="ECO:0000256" key="1">
    <source>
        <dbReference type="ARBA" id="ARBA00022485"/>
    </source>
</evidence>
<dbReference type="PANTHER" id="PTHR43809:SF1">
    <property type="entry name" value="NITRITE REDUCTASE (NADH) LARGE SUBUNIT"/>
    <property type="match status" value="1"/>
</dbReference>
<dbReference type="InterPro" id="IPR045854">
    <property type="entry name" value="NO2/SO3_Rdtase_4Fe4S_sf"/>
</dbReference>
<evidence type="ECO:0000256" key="2">
    <source>
        <dbReference type="ARBA" id="ARBA00022617"/>
    </source>
</evidence>
<protein>
    <recommendedName>
        <fullName evidence="7">Nitrite/sulphite reductase 4Fe-4S domain-containing protein</fullName>
    </recommendedName>
</protein>
<sequence length="210" mass="23322">MSQNEKNFGVIPGLNMGLFKPETLKQIIDTINRHEVPMTKITSAQRLALLGMDKDKQKQLLSELTPLLRPRPTNGVTYVQACPGSQWCKFGVRDALKLGAELEKMSFSEPLPGKVKIGVSGCRMCCTEARVRDIGIIASKKGWTLIFGGNGGNNARIGDVVAEALNDSEVIDLARKCLDYYQQNTTRKMRTARFMEMTSIDELKRAVLNT</sequence>
<keyword evidence="5" id="KW-0408">Iron</keyword>
<dbReference type="EMBL" id="JACNLK010000036">
    <property type="protein sequence ID" value="MBC8208388.1"/>
    <property type="molecule type" value="Genomic_DNA"/>
</dbReference>
<gene>
    <name evidence="8" type="ORF">H8E79_04375</name>
</gene>
<dbReference type="InterPro" id="IPR036136">
    <property type="entry name" value="Nit/Sulf_reduc_fer-like_dom_sf"/>
</dbReference>
<comment type="caution">
    <text evidence="8">The sequence shown here is derived from an EMBL/GenBank/DDBJ whole genome shotgun (WGS) entry which is preliminary data.</text>
</comment>
<dbReference type="SUPFAM" id="SSF55124">
    <property type="entry name" value="Nitrite/Sulfite reductase N-terminal domain-like"/>
    <property type="match status" value="1"/>
</dbReference>
<evidence type="ECO:0000313" key="9">
    <source>
        <dbReference type="Proteomes" id="UP000599024"/>
    </source>
</evidence>
<reference evidence="8 9" key="1">
    <citation type="submission" date="2020-08" db="EMBL/GenBank/DDBJ databases">
        <title>Bridging the membrane lipid divide: bacteria of the FCB group superphylum have the potential to synthesize archaeal ether lipids.</title>
        <authorList>
            <person name="Villanueva L."/>
            <person name="Von Meijenfeldt F.A.B."/>
            <person name="Westbye A.B."/>
            <person name="Yadav S."/>
            <person name="Hopmans E.C."/>
            <person name="Dutilh B.E."/>
            <person name="Sinninghe Damste J.S."/>
        </authorList>
    </citation>
    <scope>NUCLEOTIDE SEQUENCE [LARGE SCALE GENOMIC DNA]</scope>
    <source>
        <strain evidence="8">NIOZ-UU81</strain>
    </source>
</reference>
<evidence type="ECO:0000256" key="4">
    <source>
        <dbReference type="ARBA" id="ARBA00023002"/>
    </source>
</evidence>
<evidence type="ECO:0000256" key="3">
    <source>
        <dbReference type="ARBA" id="ARBA00022723"/>
    </source>
</evidence>
<dbReference type="GO" id="GO:0020037">
    <property type="term" value="F:heme binding"/>
    <property type="evidence" value="ECO:0007669"/>
    <property type="project" value="InterPro"/>
</dbReference>
<keyword evidence="1" id="KW-0004">4Fe-4S</keyword>
<dbReference type="GO" id="GO:0016491">
    <property type="term" value="F:oxidoreductase activity"/>
    <property type="evidence" value="ECO:0007669"/>
    <property type="project" value="UniProtKB-KW"/>
</dbReference>
<dbReference type="PANTHER" id="PTHR43809">
    <property type="entry name" value="NITRITE REDUCTASE (NADH) LARGE SUBUNIT"/>
    <property type="match status" value="1"/>
</dbReference>
<evidence type="ECO:0000259" key="7">
    <source>
        <dbReference type="Pfam" id="PF01077"/>
    </source>
</evidence>
<dbReference type="Pfam" id="PF01077">
    <property type="entry name" value="NIR_SIR"/>
    <property type="match status" value="1"/>
</dbReference>
<dbReference type="InterPro" id="IPR006067">
    <property type="entry name" value="NO2/SO3_Rdtase_4Fe4S_dom"/>
</dbReference>
<dbReference type="PROSITE" id="PS00365">
    <property type="entry name" value="NIR_SIR"/>
    <property type="match status" value="1"/>
</dbReference>
<dbReference type="Proteomes" id="UP000599024">
    <property type="component" value="Unassembled WGS sequence"/>
</dbReference>